<dbReference type="EMBL" id="CH473960">
    <property type="protein sequence ID" value="EDM17076.1"/>
    <property type="molecule type" value="Genomic_DNA"/>
</dbReference>
<accession>A6IFH3</accession>
<reference evidence="1 2" key="1">
    <citation type="submission" date="2005-09" db="EMBL/GenBank/DDBJ databases">
        <authorList>
            <person name="Mural R.J."/>
            <person name="Li P.W."/>
            <person name="Adams M.D."/>
            <person name="Amanatides P.G."/>
            <person name="Baden-Tillson H."/>
            <person name="Barnstead M."/>
            <person name="Chin S.H."/>
            <person name="Dew I."/>
            <person name="Evans C.A."/>
            <person name="Ferriera S."/>
            <person name="Flanigan M."/>
            <person name="Fosler C."/>
            <person name="Glodek A."/>
            <person name="Gu Z."/>
            <person name="Holt R.A."/>
            <person name="Jennings D."/>
            <person name="Kraft C.L."/>
            <person name="Lu F."/>
            <person name="Nguyen T."/>
            <person name="Nusskern D.R."/>
            <person name="Pfannkoch C.M."/>
            <person name="Sitter C."/>
            <person name="Sutton G.G."/>
            <person name="Venter J.C."/>
            <person name="Wang Z."/>
            <person name="Woodage T."/>
            <person name="Zheng X.H."/>
            <person name="Zhong F."/>
        </authorList>
    </citation>
    <scope>NUCLEOTIDE SEQUENCE [LARGE SCALE GENOMIC DNA]</scope>
    <source>
        <strain>BN</strain>
        <strain evidence="2">Sprague-Dawley</strain>
    </source>
</reference>
<feature type="non-terminal residue" evidence="1">
    <location>
        <position position="65"/>
    </location>
</feature>
<name>A6IFH3_RAT</name>
<proteinExistence type="predicted"/>
<evidence type="ECO:0000313" key="1">
    <source>
        <dbReference type="EMBL" id="EDM17076.1"/>
    </source>
</evidence>
<dbReference type="AlphaFoldDB" id="A6IFH3"/>
<gene>
    <name evidence="1" type="ORF">rCG_48943</name>
</gene>
<organism evidence="1 2">
    <name type="scientific">Rattus norvegicus</name>
    <name type="common">Rat</name>
    <dbReference type="NCBI Taxonomy" id="10116"/>
    <lineage>
        <taxon>Eukaryota</taxon>
        <taxon>Metazoa</taxon>
        <taxon>Chordata</taxon>
        <taxon>Craniata</taxon>
        <taxon>Vertebrata</taxon>
        <taxon>Euteleostomi</taxon>
        <taxon>Mammalia</taxon>
        <taxon>Eutheria</taxon>
        <taxon>Euarchontoglires</taxon>
        <taxon>Glires</taxon>
        <taxon>Rodentia</taxon>
        <taxon>Myomorpha</taxon>
        <taxon>Muroidea</taxon>
        <taxon>Muridae</taxon>
        <taxon>Murinae</taxon>
        <taxon>Rattus</taxon>
    </lineage>
</organism>
<evidence type="ECO:0000313" key="2">
    <source>
        <dbReference type="Proteomes" id="UP000234681"/>
    </source>
</evidence>
<dbReference type="Proteomes" id="UP000234681">
    <property type="component" value="Chromosome 7"/>
</dbReference>
<sequence>MWRVATGWDTHVNSSHLIFAFSLTTRVPILPTGTVDSKHGIPRKTHAWELRSLHLIKSHLCVHYS</sequence>
<protein>
    <submittedName>
        <fullName evidence="1">RCG48943</fullName>
    </submittedName>
</protein>